<protein>
    <submittedName>
        <fullName evidence="2">Crotonobetainyl-CoA:carnitine CoA-transferase CaiB</fullName>
    </submittedName>
</protein>
<proteinExistence type="predicted"/>
<dbReference type="InterPro" id="IPR050483">
    <property type="entry name" value="CoA-transferase_III_domain"/>
</dbReference>
<keyword evidence="1 2" id="KW-0808">Transferase</keyword>
<dbReference type="InterPro" id="IPR023606">
    <property type="entry name" value="CoA-Trfase_III_dom_1_sf"/>
</dbReference>
<keyword evidence="3" id="KW-1185">Reference proteome</keyword>
<dbReference type="AlphaFoldDB" id="A0A1I3EHT7"/>
<dbReference type="InterPro" id="IPR003673">
    <property type="entry name" value="CoA-Trfase_fam_III"/>
</dbReference>
<dbReference type="EMBL" id="FOQH01000003">
    <property type="protein sequence ID" value="SFH98555.1"/>
    <property type="molecule type" value="Genomic_DNA"/>
</dbReference>
<dbReference type="RefSeq" id="WP_092859162.1">
    <property type="nucleotide sequence ID" value="NZ_FOQH01000003.1"/>
</dbReference>
<dbReference type="GO" id="GO:0008410">
    <property type="term" value="F:CoA-transferase activity"/>
    <property type="evidence" value="ECO:0007669"/>
    <property type="project" value="TreeGrafter"/>
</dbReference>
<accession>A0A1I3EHT7</accession>
<evidence type="ECO:0000313" key="2">
    <source>
        <dbReference type="EMBL" id="SFH98555.1"/>
    </source>
</evidence>
<reference evidence="2 3" key="1">
    <citation type="submission" date="2016-10" db="EMBL/GenBank/DDBJ databases">
        <authorList>
            <person name="de Groot N.N."/>
        </authorList>
    </citation>
    <scope>NUCLEOTIDE SEQUENCE [LARGE SCALE GENOMIC DNA]</scope>
    <source>
        <strain evidence="2 3">CGMCC 1.11030</strain>
    </source>
</reference>
<sequence>MKDAPETRPALAPTGALAGLKVVDLSRVLGGPFCGQILGDHGADVIKVEPPAGDETRAWGPPFLDGTASYFLGLNRNKRAMALDLTRPEGREVLFRLLEDADVLLENFKTGTLEKWGLGYDDVLAPRFPRLIHCRVSGFGADGPLGGLPGYDAILQAMGGIMSVNGTPESGPTRVGLPVVDMVAGLNATLAVMLALKNRADTDKGQFVESSLFDAALSLLHPHAANYVLNGKTPRLTGNDHPNISPYSAYATATRPVYLAVGNDRQFQRLCAILGAPEIAQDPRFATNGDRVTNREDLRAVLEAAMADKDGGPLAQELIEGGVPAGPVLDVAEALAQPHARHRGMRVEIGDYQGLGAPAKLSRTPADFRRAPPAFGEHTAEILAEAGYSEDEIAALLASGVVPPPKA</sequence>
<name>A0A1I3EHT7_9RHOB</name>
<dbReference type="SUPFAM" id="SSF89796">
    <property type="entry name" value="CoA-transferase family III (CaiB/BaiF)"/>
    <property type="match status" value="1"/>
</dbReference>
<evidence type="ECO:0000256" key="1">
    <source>
        <dbReference type="ARBA" id="ARBA00022679"/>
    </source>
</evidence>
<dbReference type="STRING" id="1114924.SAMN05216258_103390"/>
<dbReference type="OrthoDB" id="9806585at2"/>
<organism evidence="2 3">
    <name type="scientific">Albimonas pacifica</name>
    <dbReference type="NCBI Taxonomy" id="1114924"/>
    <lineage>
        <taxon>Bacteria</taxon>
        <taxon>Pseudomonadati</taxon>
        <taxon>Pseudomonadota</taxon>
        <taxon>Alphaproteobacteria</taxon>
        <taxon>Rhodobacterales</taxon>
        <taxon>Paracoccaceae</taxon>
        <taxon>Albimonas</taxon>
    </lineage>
</organism>
<dbReference type="PANTHER" id="PTHR48207">
    <property type="entry name" value="SUCCINATE--HYDROXYMETHYLGLUTARATE COA-TRANSFERASE"/>
    <property type="match status" value="1"/>
</dbReference>
<dbReference type="PANTHER" id="PTHR48207:SF3">
    <property type="entry name" value="SUCCINATE--HYDROXYMETHYLGLUTARATE COA-TRANSFERASE"/>
    <property type="match status" value="1"/>
</dbReference>
<evidence type="ECO:0000313" key="3">
    <source>
        <dbReference type="Proteomes" id="UP000199377"/>
    </source>
</evidence>
<dbReference type="Pfam" id="PF02515">
    <property type="entry name" value="CoA_transf_3"/>
    <property type="match status" value="1"/>
</dbReference>
<dbReference type="Proteomes" id="UP000199377">
    <property type="component" value="Unassembled WGS sequence"/>
</dbReference>
<dbReference type="Gene3D" id="3.30.1540.10">
    <property type="entry name" value="formyl-coa transferase, domain 3"/>
    <property type="match status" value="1"/>
</dbReference>
<dbReference type="Gene3D" id="3.40.50.10540">
    <property type="entry name" value="Crotonobetainyl-coa:carnitine coa-transferase, domain 1"/>
    <property type="match status" value="1"/>
</dbReference>
<dbReference type="InterPro" id="IPR044855">
    <property type="entry name" value="CoA-Trfase_III_dom3_sf"/>
</dbReference>
<gene>
    <name evidence="2" type="ORF">SAMN05216258_103390</name>
</gene>